<protein>
    <submittedName>
        <fullName evidence="2">Uncharacterized protein</fullName>
    </submittedName>
</protein>
<name>A0A9W8EE11_9FUNG</name>
<dbReference type="Proteomes" id="UP001150907">
    <property type="component" value="Unassembled WGS sequence"/>
</dbReference>
<evidence type="ECO:0000313" key="2">
    <source>
        <dbReference type="EMBL" id="KAJ2000817.1"/>
    </source>
</evidence>
<evidence type="ECO:0000256" key="1">
    <source>
        <dbReference type="SAM" id="MobiDB-lite"/>
    </source>
</evidence>
<organism evidence="2 3">
    <name type="scientific">Coemansia thaxteri</name>
    <dbReference type="NCBI Taxonomy" id="2663907"/>
    <lineage>
        <taxon>Eukaryota</taxon>
        <taxon>Fungi</taxon>
        <taxon>Fungi incertae sedis</taxon>
        <taxon>Zoopagomycota</taxon>
        <taxon>Kickxellomycotina</taxon>
        <taxon>Kickxellomycetes</taxon>
        <taxon>Kickxellales</taxon>
        <taxon>Kickxellaceae</taxon>
        <taxon>Coemansia</taxon>
    </lineage>
</organism>
<comment type="caution">
    <text evidence="2">The sequence shown here is derived from an EMBL/GenBank/DDBJ whole genome shotgun (WGS) entry which is preliminary data.</text>
</comment>
<feature type="compositionally biased region" description="Basic residues" evidence="1">
    <location>
        <begin position="45"/>
        <end position="55"/>
    </location>
</feature>
<evidence type="ECO:0000313" key="3">
    <source>
        <dbReference type="Proteomes" id="UP001150907"/>
    </source>
</evidence>
<accession>A0A9W8EE11</accession>
<proteinExistence type="predicted"/>
<gene>
    <name evidence="2" type="ORF">H4R26_004436</name>
</gene>
<dbReference type="OrthoDB" id="5550659at2759"/>
<dbReference type="EMBL" id="JANBQF010000482">
    <property type="protein sequence ID" value="KAJ2000817.1"/>
    <property type="molecule type" value="Genomic_DNA"/>
</dbReference>
<reference evidence="2" key="1">
    <citation type="submission" date="2022-07" db="EMBL/GenBank/DDBJ databases">
        <title>Phylogenomic reconstructions and comparative analyses of Kickxellomycotina fungi.</title>
        <authorList>
            <person name="Reynolds N.K."/>
            <person name="Stajich J.E."/>
            <person name="Barry K."/>
            <person name="Grigoriev I.V."/>
            <person name="Crous P."/>
            <person name="Smith M.E."/>
        </authorList>
    </citation>
    <scope>NUCLEOTIDE SEQUENCE</scope>
    <source>
        <strain evidence="2">IMI 214461</strain>
    </source>
</reference>
<sequence length="872" mass="95570">MSETGSSLSVLSGLLDSLGSALKSHIMSDLNAWEDRRRSEAQTSRGKKSAHKRPRLQPMPELSPHTLADMRRMRHALYGCQTDQRDTVGAVAAWAIGVLALSVSLADMKGNFNLNDLLSLPSTKAAFHLLLLAIETSFTYQPVEDAEAAFIDRVLATTNDPRAVGWVLSQYGCVHSMTFPRCLQIYAIARLAKPQAAGLEASGLAQAVSDLNSAHPENATRVLDGILSIYCSTVAEVEGNPAMLSDIPIDDSRRYILFYLLQAASRQSKSGPLLLSTGEHQRWLASAIKFEMRLGFSQFHHLSGDDSVVALHPLADAVDVLYVDMLAGRPKKPSDQPLDIDRALDAFALIGAVVRGHRSDLAGDVDMDDSDLVSFVDLCHSCLVRLLSREQTIIVLTHMPRTVKNMPQPIPNGLQEAVQKGGRSYNNGPIALPPVEQAELDALSRKLLDVMASAADLASPIAEDSQDQSKASSPAADRLYEMVCDTAPMLIEVLVSRMADTPDAAKVLVRRLVDTWSISRSNEPADSRSVRARYRALLAISESTSSSSTTNTDESQLNAVFEISDDDERDRCISKEAKFGDQAHCGDSAVGLDELLEGAELPRAGSRAMRGEVSLAKAEHFIWQNAVRPMPRYPRSGMRDYDRTKDARAFVRATSNKPIIAEASCGLDLARPLLAFGLLSLAHVTPVGIPTLCELLEEYYVDCLPSMPPALLDERLNSGARLQLRAIEMEFLQDTKETPDLELLVLELIRIPSGANAAKRMVSALLASLVVLWNGALGQPTSKRASDLAFTTRFVAHVLEAYGGDERSRQVCRLFPLISGGDLARLLHQYVWRWIVYRMPGAQDESHKLLLHIMRRYVVVAAPLFKHFVVDA</sequence>
<feature type="region of interest" description="Disordered" evidence="1">
    <location>
        <begin position="35"/>
        <end position="63"/>
    </location>
</feature>
<dbReference type="AlphaFoldDB" id="A0A9W8EE11"/>
<keyword evidence="3" id="KW-1185">Reference proteome</keyword>